<protein>
    <recommendedName>
        <fullName evidence="4">HAD family hydrolase</fullName>
    </recommendedName>
</protein>
<dbReference type="PANTHER" id="PTHR43316">
    <property type="entry name" value="HYDROLASE, HALOACID DELAHOGENASE-RELATED"/>
    <property type="match status" value="1"/>
</dbReference>
<reference evidence="2 3" key="1">
    <citation type="submission" date="2017-01" db="EMBL/GenBank/DDBJ databases">
        <title>Pseudomonas psychrotolerans genome sequencing and assembly.</title>
        <authorList>
            <person name="Vyas B."/>
            <person name="Mayilraj S."/>
        </authorList>
    </citation>
    <scope>NUCLEOTIDE SEQUENCE [LARGE SCALE GENOMIC DNA]</scope>
    <source>
        <strain evidence="2 3">SDS18</strain>
    </source>
</reference>
<dbReference type="InterPro" id="IPR051540">
    <property type="entry name" value="S-2-haloacid_dehalogenase"/>
</dbReference>
<evidence type="ECO:0000313" key="2">
    <source>
        <dbReference type="EMBL" id="ONN72457.1"/>
    </source>
</evidence>
<dbReference type="SUPFAM" id="SSF56784">
    <property type="entry name" value="HAD-like"/>
    <property type="match status" value="1"/>
</dbReference>
<dbReference type="EMBL" id="MTLN01000002">
    <property type="protein sequence ID" value="ONN72457.1"/>
    <property type="molecule type" value="Genomic_DNA"/>
</dbReference>
<organism evidence="2 3">
    <name type="scientific">Pseudomonas oryzihabitans</name>
    <dbReference type="NCBI Taxonomy" id="47885"/>
    <lineage>
        <taxon>Bacteria</taxon>
        <taxon>Pseudomonadati</taxon>
        <taxon>Pseudomonadota</taxon>
        <taxon>Gammaproteobacteria</taxon>
        <taxon>Pseudomonadales</taxon>
        <taxon>Pseudomonadaceae</taxon>
        <taxon>Pseudomonas</taxon>
    </lineage>
</organism>
<evidence type="ECO:0008006" key="4">
    <source>
        <dbReference type="Google" id="ProtNLM"/>
    </source>
</evidence>
<gene>
    <name evidence="2" type="ORF">BVL52_01370</name>
</gene>
<dbReference type="PRINTS" id="PR00413">
    <property type="entry name" value="HADHALOGNASE"/>
</dbReference>
<sequence length="211" mass="22867">MKIVAVIFDAFGTLVRIQRRTNPFRSLLLEGRKHGRRASAGDLKVLMTQPLSLEVAAEQLRIQVSDARLQQLQTLLDEELDSIAAFPDGLSAVAALQQAGLKIGICSNLAAPYGESVRRLFPTVNATGFSYEVGATKPCPLIYESICADLGVTPGHFFDDTGIAVMIGDSLWCDCYGARAVGINGVHLQRSPDKPMPDLHTFSRLVLDQLG</sequence>
<keyword evidence="3" id="KW-1185">Reference proteome</keyword>
<dbReference type="SFLD" id="SFLDS00003">
    <property type="entry name" value="Haloacid_Dehalogenase"/>
    <property type="match status" value="1"/>
</dbReference>
<accession>A0ABX3IW61</accession>
<comment type="caution">
    <text evidence="2">The sequence shown here is derived from an EMBL/GenBank/DDBJ whole genome shotgun (WGS) entry which is preliminary data.</text>
</comment>
<keyword evidence="1" id="KW-0378">Hydrolase</keyword>
<dbReference type="InterPro" id="IPR006439">
    <property type="entry name" value="HAD-SF_hydro_IA"/>
</dbReference>
<dbReference type="InterPro" id="IPR023214">
    <property type="entry name" value="HAD_sf"/>
</dbReference>
<dbReference type="PANTHER" id="PTHR43316:SF3">
    <property type="entry name" value="HALOACID DEHALOGENASE, TYPE II (AFU_ORTHOLOGUE AFUA_2G07750)-RELATED"/>
    <property type="match status" value="1"/>
</dbReference>
<dbReference type="NCBIfam" id="TIGR01549">
    <property type="entry name" value="HAD-SF-IA-v1"/>
    <property type="match status" value="1"/>
</dbReference>
<name>A0ABX3IW61_9PSED</name>
<dbReference type="InterPro" id="IPR036412">
    <property type="entry name" value="HAD-like_sf"/>
</dbReference>
<dbReference type="SFLD" id="SFLDG01129">
    <property type="entry name" value="C1.5:_HAD__Beta-PGM__Phosphata"/>
    <property type="match status" value="1"/>
</dbReference>
<evidence type="ECO:0000256" key="1">
    <source>
        <dbReference type="ARBA" id="ARBA00022801"/>
    </source>
</evidence>
<evidence type="ECO:0000313" key="3">
    <source>
        <dbReference type="Proteomes" id="UP000189310"/>
    </source>
</evidence>
<dbReference type="Gene3D" id="3.40.50.1000">
    <property type="entry name" value="HAD superfamily/HAD-like"/>
    <property type="match status" value="1"/>
</dbReference>
<dbReference type="Proteomes" id="UP000189310">
    <property type="component" value="Unassembled WGS sequence"/>
</dbReference>
<proteinExistence type="predicted"/>
<dbReference type="Pfam" id="PF00702">
    <property type="entry name" value="Hydrolase"/>
    <property type="match status" value="1"/>
</dbReference>
<dbReference type="RefSeq" id="WP_077171049.1">
    <property type="nucleotide sequence ID" value="NZ_MTLN01000002.1"/>
</dbReference>